<accession>A0ABQ1QY24</accession>
<comment type="caution">
    <text evidence="4">The sequence shown here is derived from an EMBL/GenBank/DDBJ whole genome shotgun (WGS) entry which is preliminary data.</text>
</comment>
<dbReference type="InterPro" id="IPR036388">
    <property type="entry name" value="WH-like_DNA-bd_sf"/>
</dbReference>
<dbReference type="InterPro" id="IPR041614">
    <property type="entry name" value="DprA_WH"/>
</dbReference>
<dbReference type="Pfam" id="PF02481">
    <property type="entry name" value="DNA_processg_A"/>
    <property type="match status" value="1"/>
</dbReference>
<dbReference type="PANTHER" id="PTHR43022">
    <property type="entry name" value="PROTEIN SMF"/>
    <property type="match status" value="1"/>
</dbReference>
<proteinExistence type="inferred from homology"/>
<sequence length="367" mass="40984">MMDQEIISLLRLQAIPNLGEISARKLIQCCGSAAGIFKEKKSTFLQLKGIGTKHIHNLFDSRYLKLAEREFRHIADRGIEVLPFTDHRYPRYLNHCSDGPLLLFARGNIHLTDQRILSIVGTRNMTRQGGEFCRKLIEELRPLNPVIVSGFAYGVDICVHEAALDFGLQTIGCLAHGLNQIYPRFHQRFCGPVEENGGFLTEFWSTSKPERNNFLKRNRIIAGMSEATIVIESGERGGSLVTAEMANGYNRDVFAVPGRPSDLFSEGTNALIKTQKAQMLTSAADLLYHLNWDLGAKPQPGIQKQFFIQLDAEEQKIISQLEEGGRLKLDDIAMKSGLPIGRTASALLSMEMKGAIRPLPGKFFEVI</sequence>
<comment type="similarity">
    <text evidence="1">Belongs to the DprA/Smf family.</text>
</comment>
<dbReference type="InterPro" id="IPR010994">
    <property type="entry name" value="RuvA_2-like"/>
</dbReference>
<reference evidence="5" key="1">
    <citation type="journal article" date="2019" name="Int. J. Syst. Evol. Microbiol.">
        <title>The Global Catalogue of Microorganisms (GCM) 10K type strain sequencing project: providing services to taxonomists for standard genome sequencing and annotation.</title>
        <authorList>
            <consortium name="The Broad Institute Genomics Platform"/>
            <consortium name="The Broad Institute Genome Sequencing Center for Infectious Disease"/>
            <person name="Wu L."/>
            <person name="Ma J."/>
        </authorList>
    </citation>
    <scope>NUCLEOTIDE SEQUENCE [LARGE SCALE GENOMIC DNA]</scope>
    <source>
        <strain evidence="5">CGMCC 1.12606</strain>
    </source>
</reference>
<organism evidence="4 5">
    <name type="scientific">Muriicola marianensis</name>
    <dbReference type="NCBI Taxonomy" id="1324801"/>
    <lineage>
        <taxon>Bacteria</taxon>
        <taxon>Pseudomonadati</taxon>
        <taxon>Bacteroidota</taxon>
        <taxon>Flavobacteriia</taxon>
        <taxon>Flavobacteriales</taxon>
        <taxon>Flavobacteriaceae</taxon>
        <taxon>Muriicola</taxon>
    </lineage>
</organism>
<dbReference type="PANTHER" id="PTHR43022:SF1">
    <property type="entry name" value="PROTEIN SMF"/>
    <property type="match status" value="1"/>
</dbReference>
<evidence type="ECO:0000259" key="3">
    <source>
        <dbReference type="Pfam" id="PF17782"/>
    </source>
</evidence>
<keyword evidence="5" id="KW-1185">Reference proteome</keyword>
<evidence type="ECO:0000259" key="2">
    <source>
        <dbReference type="Pfam" id="PF02481"/>
    </source>
</evidence>
<evidence type="ECO:0000256" key="1">
    <source>
        <dbReference type="ARBA" id="ARBA00006525"/>
    </source>
</evidence>
<dbReference type="SUPFAM" id="SSF102405">
    <property type="entry name" value="MCP/YpsA-like"/>
    <property type="match status" value="1"/>
</dbReference>
<dbReference type="Gene3D" id="3.40.50.450">
    <property type="match status" value="1"/>
</dbReference>
<dbReference type="Proteomes" id="UP000625780">
    <property type="component" value="Unassembled WGS sequence"/>
</dbReference>
<dbReference type="Pfam" id="PF17782">
    <property type="entry name" value="WHD_DprA"/>
    <property type="match status" value="1"/>
</dbReference>
<dbReference type="RefSeq" id="WP_188370078.1">
    <property type="nucleotide sequence ID" value="NZ_BMFH01000001.1"/>
</dbReference>
<evidence type="ECO:0000313" key="5">
    <source>
        <dbReference type="Proteomes" id="UP000625780"/>
    </source>
</evidence>
<name>A0ABQ1QY24_9FLAO</name>
<dbReference type="InterPro" id="IPR003488">
    <property type="entry name" value="DprA"/>
</dbReference>
<dbReference type="Gene3D" id="1.10.10.10">
    <property type="entry name" value="Winged helix-like DNA-binding domain superfamily/Winged helix DNA-binding domain"/>
    <property type="match status" value="1"/>
</dbReference>
<protein>
    <submittedName>
        <fullName evidence="4">DNA processing protein DprA</fullName>
    </submittedName>
</protein>
<dbReference type="NCBIfam" id="TIGR00732">
    <property type="entry name" value="dprA"/>
    <property type="match status" value="1"/>
</dbReference>
<gene>
    <name evidence="4" type="primary">smf</name>
    <name evidence="4" type="ORF">GCM10011361_15220</name>
</gene>
<dbReference type="EMBL" id="BMFH01000001">
    <property type="protein sequence ID" value="GGD49476.1"/>
    <property type="molecule type" value="Genomic_DNA"/>
</dbReference>
<feature type="domain" description="DprA winged helix" evidence="3">
    <location>
        <begin position="309"/>
        <end position="362"/>
    </location>
</feature>
<dbReference type="SUPFAM" id="SSF47781">
    <property type="entry name" value="RuvA domain 2-like"/>
    <property type="match status" value="1"/>
</dbReference>
<dbReference type="InterPro" id="IPR057666">
    <property type="entry name" value="DrpA_SLOG"/>
</dbReference>
<evidence type="ECO:0000313" key="4">
    <source>
        <dbReference type="EMBL" id="GGD49476.1"/>
    </source>
</evidence>
<feature type="domain" description="Smf/DprA SLOG" evidence="2">
    <location>
        <begin position="81"/>
        <end position="290"/>
    </location>
</feature>